<dbReference type="OrthoDB" id="10006285at2759"/>
<feature type="non-terminal residue" evidence="1">
    <location>
        <position position="1"/>
    </location>
</feature>
<dbReference type="HOGENOM" id="CLU_1717694_0_0_1"/>
<evidence type="ECO:0000313" key="1">
    <source>
        <dbReference type="EMBL" id="KIJ23665.1"/>
    </source>
</evidence>
<dbReference type="Proteomes" id="UP000054279">
    <property type="component" value="Unassembled WGS sequence"/>
</dbReference>
<proteinExistence type="predicted"/>
<organism evidence="1 2">
    <name type="scientific">Sphaerobolus stellatus (strain SS14)</name>
    <dbReference type="NCBI Taxonomy" id="990650"/>
    <lineage>
        <taxon>Eukaryota</taxon>
        <taxon>Fungi</taxon>
        <taxon>Dikarya</taxon>
        <taxon>Basidiomycota</taxon>
        <taxon>Agaricomycotina</taxon>
        <taxon>Agaricomycetes</taxon>
        <taxon>Phallomycetidae</taxon>
        <taxon>Geastrales</taxon>
        <taxon>Sphaerobolaceae</taxon>
        <taxon>Sphaerobolus</taxon>
    </lineage>
</organism>
<protein>
    <recommendedName>
        <fullName evidence="3">Methanethiol oxidase</fullName>
    </recommendedName>
</protein>
<sequence>PDPLFSGGLVTVHGNKVYTVNVRAKELNCLDASDPTKLHLIGQPTNSGGEFPVSVAISSKTGQVCIHRRKVLVLMCFPRSCFKQNGAAGLAAFPNQVRSPELDQTTPATGLTGSVSQVAFNEDKSKLLVVAKGFPGTKIPDYIAIWDVDARTG</sequence>
<evidence type="ECO:0008006" key="3">
    <source>
        <dbReference type="Google" id="ProtNLM"/>
    </source>
</evidence>
<dbReference type="AlphaFoldDB" id="A0A0C9UEK1"/>
<gene>
    <name evidence="1" type="ORF">M422DRAFT_117399</name>
</gene>
<keyword evidence="2" id="KW-1185">Reference proteome</keyword>
<accession>A0A0C9UEK1</accession>
<evidence type="ECO:0000313" key="2">
    <source>
        <dbReference type="Proteomes" id="UP000054279"/>
    </source>
</evidence>
<feature type="non-terminal residue" evidence="1">
    <location>
        <position position="153"/>
    </location>
</feature>
<dbReference type="EMBL" id="KN837614">
    <property type="protein sequence ID" value="KIJ23665.1"/>
    <property type="molecule type" value="Genomic_DNA"/>
</dbReference>
<reference evidence="1 2" key="1">
    <citation type="submission" date="2014-06" db="EMBL/GenBank/DDBJ databases">
        <title>Evolutionary Origins and Diversification of the Mycorrhizal Mutualists.</title>
        <authorList>
            <consortium name="DOE Joint Genome Institute"/>
            <consortium name="Mycorrhizal Genomics Consortium"/>
            <person name="Kohler A."/>
            <person name="Kuo A."/>
            <person name="Nagy L.G."/>
            <person name="Floudas D."/>
            <person name="Copeland A."/>
            <person name="Barry K.W."/>
            <person name="Cichocki N."/>
            <person name="Veneault-Fourrey C."/>
            <person name="LaButti K."/>
            <person name="Lindquist E.A."/>
            <person name="Lipzen A."/>
            <person name="Lundell T."/>
            <person name="Morin E."/>
            <person name="Murat C."/>
            <person name="Riley R."/>
            <person name="Ohm R."/>
            <person name="Sun H."/>
            <person name="Tunlid A."/>
            <person name="Henrissat B."/>
            <person name="Grigoriev I.V."/>
            <person name="Hibbett D.S."/>
            <person name="Martin F."/>
        </authorList>
    </citation>
    <scope>NUCLEOTIDE SEQUENCE [LARGE SCALE GENOMIC DNA]</scope>
    <source>
        <strain evidence="1 2">SS14</strain>
    </source>
</reference>
<name>A0A0C9UEK1_SPHS4</name>